<dbReference type="Pfam" id="PF00884">
    <property type="entry name" value="Sulfatase"/>
    <property type="match status" value="1"/>
</dbReference>
<dbReference type="Gene3D" id="3.40.720.10">
    <property type="entry name" value="Alkaline Phosphatase, subunit A"/>
    <property type="match status" value="1"/>
</dbReference>
<dbReference type="SUPFAM" id="SSF53649">
    <property type="entry name" value="Alkaline phosphatase-like"/>
    <property type="match status" value="1"/>
</dbReference>
<dbReference type="InterPro" id="IPR017850">
    <property type="entry name" value="Alkaline_phosphatase_core_sf"/>
</dbReference>
<feature type="domain" description="Sulfatase N-terminal" evidence="1">
    <location>
        <begin position="9"/>
        <end position="318"/>
    </location>
</feature>
<reference evidence="2 3" key="1">
    <citation type="submission" date="2018-06" db="EMBL/GenBank/DDBJ databases">
        <title>Extensive metabolic versatility and redundancy in microbially diverse, dynamic hydrothermal sediments.</title>
        <authorList>
            <person name="Dombrowski N."/>
            <person name="Teske A."/>
            <person name="Baker B.J."/>
        </authorList>
    </citation>
    <scope>NUCLEOTIDE SEQUENCE [LARGE SCALE GENOMIC DNA]</scope>
    <source>
        <strain evidence="2">B47_G16</strain>
    </source>
</reference>
<dbReference type="AlphaFoldDB" id="A0A497E367"/>
<accession>A0A497E367</accession>
<gene>
    <name evidence="2" type="ORF">DRJ00_05915</name>
</gene>
<comment type="caution">
    <text evidence="2">The sequence shown here is derived from an EMBL/GenBank/DDBJ whole genome shotgun (WGS) entry which is preliminary data.</text>
</comment>
<evidence type="ECO:0000313" key="3">
    <source>
        <dbReference type="Proteomes" id="UP000279422"/>
    </source>
</evidence>
<evidence type="ECO:0000313" key="2">
    <source>
        <dbReference type="EMBL" id="RLE08641.1"/>
    </source>
</evidence>
<dbReference type="InterPro" id="IPR052701">
    <property type="entry name" value="GAG_Ulvan_Degrading_Sulfatases"/>
</dbReference>
<protein>
    <submittedName>
        <fullName evidence="2">Sulfatase</fullName>
    </submittedName>
</protein>
<dbReference type="InterPro" id="IPR000917">
    <property type="entry name" value="Sulfatase_N"/>
</dbReference>
<proteinExistence type="predicted"/>
<organism evidence="2 3">
    <name type="scientific">Aerophobetes bacterium</name>
    <dbReference type="NCBI Taxonomy" id="2030807"/>
    <lineage>
        <taxon>Bacteria</taxon>
        <taxon>Candidatus Aerophobota</taxon>
    </lineage>
</organism>
<dbReference type="EMBL" id="QMPZ01000086">
    <property type="protein sequence ID" value="RLE08641.1"/>
    <property type="molecule type" value="Genomic_DNA"/>
</dbReference>
<dbReference type="PANTHER" id="PTHR43751:SF3">
    <property type="entry name" value="SULFATASE N-TERMINAL DOMAIN-CONTAINING PROTEIN"/>
    <property type="match status" value="1"/>
</dbReference>
<sequence length="448" mass="52856">MLMEEGFMNILAIAVDTLRADHVSCYGYKYKTTPFLDEYATRGVRFENFYAPGIPTQPSFTTFYTGVHPITHQIVAHGGKVALDRKIPVFTEILQKAGYLTCAIDNLWKMKPWFTRGYEFYIDPSARREYGQTVDCDTQNSRAIPWLREHKRERFFLFVHYWDPHTPYIPPERYRGLFYQGKPFEPNNHSMDDFYKRAYGPAWAKSWFTRYVPDGHITNADFVKALYDEEIRYVDEGIKKLIGTLKEEGIEKETLVIIFSDHGESLTEHGIFFDHHGLYENNIHVPLIMVGPNVPRGRTIKQLVQHTDLAPTILEAAQVRIPESMEGKSLWPLISGEKNEPIYDKLITEESTRMCKWAMLKDNYKFILARESDYYHFPPRELYDLNSDPEEKNNLAEEKPSLARQYEEELEDWIEQRIRRLNRKLDPLKEQGASMPYWLGWIHPRKYW</sequence>
<dbReference type="PANTHER" id="PTHR43751">
    <property type="entry name" value="SULFATASE"/>
    <property type="match status" value="1"/>
</dbReference>
<dbReference type="Proteomes" id="UP000279422">
    <property type="component" value="Unassembled WGS sequence"/>
</dbReference>
<evidence type="ECO:0000259" key="1">
    <source>
        <dbReference type="Pfam" id="PF00884"/>
    </source>
</evidence>
<dbReference type="CDD" id="cd16148">
    <property type="entry name" value="sulfatase_like"/>
    <property type="match status" value="1"/>
</dbReference>
<name>A0A497E367_UNCAE</name>